<dbReference type="EMBL" id="JAFREM010000013">
    <property type="protein sequence ID" value="MBO1306264.1"/>
    <property type="molecule type" value="Genomic_DNA"/>
</dbReference>
<organism evidence="3 4">
    <name type="scientific">Candidatus Enterococcus moelleringii</name>
    <dbReference type="NCBI Taxonomy" id="2815325"/>
    <lineage>
        <taxon>Bacteria</taxon>
        <taxon>Bacillati</taxon>
        <taxon>Bacillota</taxon>
        <taxon>Bacilli</taxon>
        <taxon>Lactobacillales</taxon>
        <taxon>Enterococcaceae</taxon>
        <taxon>Enterococcus</taxon>
    </lineage>
</organism>
<name>A0ABS3L9G3_9ENTE</name>
<evidence type="ECO:0000259" key="2">
    <source>
        <dbReference type="Pfam" id="PF22725"/>
    </source>
</evidence>
<sequence>MSRKLRIGTVGTGFIVQLFAEAVSLSDHAEITGVYLRNEEVTSGFEKIIKVDTVHTTLESLYSDPNVDAVYIATPNSLHYPIAKAALEAGKHVICEKPFTSNSREAKDLIDYAKQHQLFLFEAITIVHMPNFQDIKKRLPELGEISLVQANYSQYSSKYAALKEGELPNVFNPAFSGGALMDINIYNLHGIIDLFGLPERVEYQTRKHENGIDLAGIAMLHYKNMPCVCIGAKDSKSMNYFQIQGDQGYINIPEGINGVRSYDLCIGKESENVNLQDKENWWFYEVDTFAKIFLADDHAAADKLLEHSYAVMQVIDQLKDSADIVFKADQVYSSVH</sequence>
<comment type="caution">
    <text evidence="3">The sequence shown here is derived from an EMBL/GenBank/DDBJ whole genome shotgun (WGS) entry which is preliminary data.</text>
</comment>
<feature type="domain" description="Gfo/Idh/MocA-like oxidoreductase N-terminal" evidence="1">
    <location>
        <begin position="5"/>
        <end position="121"/>
    </location>
</feature>
<evidence type="ECO:0000313" key="4">
    <source>
        <dbReference type="Proteomes" id="UP000664601"/>
    </source>
</evidence>
<gene>
    <name evidence="3" type="ORF">JZO70_08840</name>
</gene>
<dbReference type="PANTHER" id="PTHR43054:SF1">
    <property type="entry name" value="SCYLLO-INOSITOL 2-DEHYDROGENASE (NADP(+)) IOLU"/>
    <property type="match status" value="1"/>
</dbReference>
<dbReference type="InterPro" id="IPR036291">
    <property type="entry name" value="NAD(P)-bd_dom_sf"/>
</dbReference>
<dbReference type="RefSeq" id="WP_207673193.1">
    <property type="nucleotide sequence ID" value="NZ_JAFREM010000013.1"/>
</dbReference>
<dbReference type="SUPFAM" id="SSF55347">
    <property type="entry name" value="Glyceraldehyde-3-phosphate dehydrogenase-like, C-terminal domain"/>
    <property type="match status" value="1"/>
</dbReference>
<dbReference type="PANTHER" id="PTHR43054">
    <property type="match status" value="1"/>
</dbReference>
<dbReference type="SUPFAM" id="SSF51735">
    <property type="entry name" value="NAD(P)-binding Rossmann-fold domains"/>
    <property type="match status" value="1"/>
</dbReference>
<dbReference type="Proteomes" id="UP000664601">
    <property type="component" value="Unassembled WGS sequence"/>
</dbReference>
<dbReference type="Pfam" id="PF01408">
    <property type="entry name" value="GFO_IDH_MocA"/>
    <property type="match status" value="1"/>
</dbReference>
<reference evidence="3 4" key="1">
    <citation type="submission" date="2021-03" db="EMBL/GenBank/DDBJ databases">
        <title>Enterococcal diversity collection.</title>
        <authorList>
            <person name="Gilmore M.S."/>
            <person name="Schwartzman J."/>
            <person name="Van Tyne D."/>
            <person name="Martin M."/>
            <person name="Earl A.M."/>
            <person name="Manson A.L."/>
            <person name="Straub T."/>
            <person name="Salamzade R."/>
            <person name="Saavedra J."/>
            <person name="Lebreton F."/>
            <person name="Prichula J."/>
            <person name="Schaufler K."/>
            <person name="Gaca A."/>
            <person name="Sgardioli B."/>
            <person name="Wagenaar J."/>
            <person name="Strong T."/>
        </authorList>
    </citation>
    <scope>NUCLEOTIDE SEQUENCE [LARGE SCALE GENOMIC DNA]</scope>
    <source>
        <strain evidence="3 4">669A</strain>
    </source>
</reference>
<dbReference type="Pfam" id="PF22725">
    <property type="entry name" value="GFO_IDH_MocA_C3"/>
    <property type="match status" value="1"/>
</dbReference>
<protein>
    <submittedName>
        <fullName evidence="3">Gfo/Idh/MocA family oxidoreductase</fullName>
    </submittedName>
</protein>
<feature type="domain" description="GFO/IDH/MocA-like oxidoreductase" evidence="2">
    <location>
        <begin position="141"/>
        <end position="250"/>
    </location>
</feature>
<proteinExistence type="predicted"/>
<dbReference type="Gene3D" id="3.30.360.10">
    <property type="entry name" value="Dihydrodipicolinate Reductase, domain 2"/>
    <property type="match status" value="1"/>
</dbReference>
<evidence type="ECO:0000313" key="3">
    <source>
        <dbReference type="EMBL" id="MBO1306264.1"/>
    </source>
</evidence>
<evidence type="ECO:0000259" key="1">
    <source>
        <dbReference type="Pfam" id="PF01408"/>
    </source>
</evidence>
<dbReference type="InterPro" id="IPR000683">
    <property type="entry name" value="Gfo/Idh/MocA-like_OxRdtase_N"/>
</dbReference>
<keyword evidence="4" id="KW-1185">Reference proteome</keyword>
<dbReference type="Gene3D" id="3.40.50.720">
    <property type="entry name" value="NAD(P)-binding Rossmann-like Domain"/>
    <property type="match status" value="1"/>
</dbReference>
<accession>A0ABS3L9G3</accession>
<dbReference type="InterPro" id="IPR055170">
    <property type="entry name" value="GFO_IDH_MocA-like_dom"/>
</dbReference>